<proteinExistence type="inferred from homology"/>
<evidence type="ECO:0000313" key="3">
    <source>
        <dbReference type="EMBL" id="MBC2595598.1"/>
    </source>
</evidence>
<dbReference type="PANTHER" id="PTHR23416:SF23">
    <property type="entry name" value="ACETYLTRANSFERASE C18B11.09C-RELATED"/>
    <property type="match status" value="1"/>
</dbReference>
<comment type="similarity">
    <text evidence="1">Belongs to the transferase hexapeptide repeat family.</text>
</comment>
<dbReference type="PANTHER" id="PTHR23416">
    <property type="entry name" value="SIALIC ACID SYNTHASE-RELATED"/>
    <property type="match status" value="1"/>
</dbReference>
<dbReference type="EMBL" id="JACHVB010000044">
    <property type="protein sequence ID" value="MBC2595598.1"/>
    <property type="molecule type" value="Genomic_DNA"/>
</dbReference>
<gene>
    <name evidence="3" type="ORF">H5P28_15125</name>
</gene>
<dbReference type="SUPFAM" id="SSF51161">
    <property type="entry name" value="Trimeric LpxA-like enzymes"/>
    <property type="match status" value="1"/>
</dbReference>
<evidence type="ECO:0000256" key="1">
    <source>
        <dbReference type="ARBA" id="ARBA00007274"/>
    </source>
</evidence>
<dbReference type="Proteomes" id="UP000546464">
    <property type="component" value="Unassembled WGS sequence"/>
</dbReference>
<evidence type="ECO:0000313" key="4">
    <source>
        <dbReference type="Proteomes" id="UP000546464"/>
    </source>
</evidence>
<accession>A0A842HHX5</accession>
<organism evidence="3 4">
    <name type="scientific">Ruficoccus amylovorans</name>
    <dbReference type="NCBI Taxonomy" id="1804625"/>
    <lineage>
        <taxon>Bacteria</taxon>
        <taxon>Pseudomonadati</taxon>
        <taxon>Verrucomicrobiota</taxon>
        <taxon>Opitutia</taxon>
        <taxon>Puniceicoccales</taxon>
        <taxon>Cerasicoccaceae</taxon>
        <taxon>Ruficoccus</taxon>
    </lineage>
</organism>
<dbReference type="GO" id="GO:0008374">
    <property type="term" value="F:O-acyltransferase activity"/>
    <property type="evidence" value="ECO:0007669"/>
    <property type="project" value="TreeGrafter"/>
</dbReference>
<keyword evidence="2 3" id="KW-0808">Transferase</keyword>
<dbReference type="GO" id="GO:0005829">
    <property type="term" value="C:cytosol"/>
    <property type="evidence" value="ECO:0007669"/>
    <property type="project" value="TreeGrafter"/>
</dbReference>
<name>A0A842HHX5_9BACT</name>
<dbReference type="InterPro" id="IPR011004">
    <property type="entry name" value="Trimer_LpxA-like_sf"/>
</dbReference>
<dbReference type="CDD" id="cd05825">
    <property type="entry name" value="LbH_wcaF_like"/>
    <property type="match status" value="1"/>
</dbReference>
<dbReference type="Gene3D" id="2.160.10.10">
    <property type="entry name" value="Hexapeptide repeat proteins"/>
    <property type="match status" value="1"/>
</dbReference>
<keyword evidence="4" id="KW-1185">Reference proteome</keyword>
<protein>
    <submittedName>
        <fullName evidence="3">Putative colanic acid biosynthesis acetyltransferase</fullName>
    </submittedName>
</protein>
<dbReference type="RefSeq" id="WP_185676551.1">
    <property type="nucleotide sequence ID" value="NZ_JACHVB010000044.1"/>
</dbReference>
<comment type="caution">
    <text evidence="3">The sequence shown here is derived from an EMBL/GenBank/DDBJ whole genome shotgun (WGS) entry which is preliminary data.</text>
</comment>
<sequence>MRLPPKPVTYSFPHKAGRIVWAVVWSLFYRPTPRNLYPWRRLLLRCFGANIAPGAKPASGARIWAPWALTMEEGSTLGDYVDCYTQAPIVLRAHCTVSQYCFLCAGTHDTRRLDLPHLAAPIEIGAYAWVTADAFIGPGVTVGEGAVVGVRSTVLDDVEPWTVVAGTPAKFMKKRELDDTAASASPPGA</sequence>
<dbReference type="InterPro" id="IPR051159">
    <property type="entry name" value="Hexapeptide_acetyltransf"/>
</dbReference>
<dbReference type="AlphaFoldDB" id="A0A842HHX5"/>
<evidence type="ECO:0000256" key="2">
    <source>
        <dbReference type="ARBA" id="ARBA00022679"/>
    </source>
</evidence>
<reference evidence="3 4" key="1">
    <citation type="submission" date="2020-07" db="EMBL/GenBank/DDBJ databases">
        <authorList>
            <person name="Feng X."/>
        </authorList>
    </citation>
    <scope>NUCLEOTIDE SEQUENCE [LARGE SCALE GENOMIC DNA]</scope>
    <source>
        <strain evidence="3 4">JCM31066</strain>
    </source>
</reference>